<dbReference type="EMBL" id="OBQK01000004">
    <property type="protein sequence ID" value="SOC55178.1"/>
    <property type="molecule type" value="Genomic_DNA"/>
</dbReference>
<feature type="binding site" evidence="1">
    <location>
        <position position="55"/>
    </location>
    <ligand>
        <name>Mg(2+)</name>
        <dbReference type="ChEBI" id="CHEBI:18420"/>
        <label>2</label>
    </ligand>
</feature>
<dbReference type="Gene3D" id="3.30.1330.10">
    <property type="entry name" value="PurM-like, N-terminal domain"/>
    <property type="match status" value="1"/>
</dbReference>
<feature type="binding site" evidence="1">
    <location>
        <position position="55"/>
    </location>
    <ligand>
        <name>Mg(2+)</name>
        <dbReference type="ChEBI" id="CHEBI:18420"/>
        <label>1</label>
    </ligand>
</feature>
<dbReference type="GO" id="GO:0000287">
    <property type="term" value="F:magnesium ion binding"/>
    <property type="evidence" value="ECO:0007669"/>
    <property type="project" value="UniProtKB-UniRule"/>
</dbReference>
<dbReference type="InterPro" id="IPR016188">
    <property type="entry name" value="PurM-like_N"/>
</dbReference>
<keyword evidence="1" id="KW-0808">Transferase</keyword>
<proteinExistence type="inferred from homology"/>
<dbReference type="Proteomes" id="UP000219688">
    <property type="component" value="Unassembled WGS sequence"/>
</dbReference>
<feature type="domain" description="PurM-like N-terminal" evidence="2">
    <location>
        <begin position="37"/>
        <end position="150"/>
    </location>
</feature>
<organism evidence="4 5">
    <name type="scientific">Ornithinimicrobium cerasi</name>
    <dbReference type="NCBI Taxonomy" id="2248773"/>
    <lineage>
        <taxon>Bacteria</taxon>
        <taxon>Bacillati</taxon>
        <taxon>Actinomycetota</taxon>
        <taxon>Actinomycetes</taxon>
        <taxon>Micrococcales</taxon>
        <taxon>Ornithinimicrobiaceae</taxon>
        <taxon>Ornithinimicrobium</taxon>
    </lineage>
</organism>
<comment type="catalytic activity">
    <reaction evidence="1">
        <text>thiamine phosphate + ATP = thiamine diphosphate + ADP</text>
        <dbReference type="Rhea" id="RHEA:15913"/>
        <dbReference type="ChEBI" id="CHEBI:30616"/>
        <dbReference type="ChEBI" id="CHEBI:37575"/>
        <dbReference type="ChEBI" id="CHEBI:58937"/>
        <dbReference type="ChEBI" id="CHEBI:456216"/>
        <dbReference type="EC" id="2.7.4.16"/>
    </reaction>
</comment>
<keyword evidence="5" id="KW-1185">Reference proteome</keyword>
<sequence length="338" mass="34374">MTYGPGSLGQAGEAGVLREVFAALGDPVSPDVLVGPGDDTALLRVRRGAVLATTDTMVRGRDWLDEWSSATDVGIKVVTQNLADLASMGGVGTGLLVSLVADPGLPLAWARELTAAIGGAAGRSGVPVLGGDLSSAPSGVVMVSVTALGELGDGVTRPVLRAGARAGDLLAVSGQLGRSGTGWLLLRQGVLSARSDPEAVALEHHRRPVTDLQRGPEAARAGATAMLDVSDGLVRDADRLARASLVRLELDDDALRSMATALVPAADLADAVTQVLSGGEEHELLATFPPGCVPDGWTVIGRTADADAVDADARQGPGVWLDGDKLDPAQGGWDHFGG</sequence>
<protein>
    <recommendedName>
        <fullName evidence="1">Thiamine-monophosphate kinase</fullName>
        <shortName evidence="1">TMP kinase</shortName>
        <shortName evidence="1">Thiamine-phosphate kinase</shortName>
        <ecNumber evidence="1">2.7.4.16</ecNumber>
    </recommendedName>
</protein>
<dbReference type="SUPFAM" id="SSF56042">
    <property type="entry name" value="PurM C-terminal domain-like"/>
    <property type="match status" value="1"/>
</dbReference>
<dbReference type="CDD" id="cd02194">
    <property type="entry name" value="ThiL"/>
    <property type="match status" value="1"/>
</dbReference>
<feature type="binding site" evidence="1">
    <location>
        <position position="132"/>
    </location>
    <ligand>
        <name>Mg(2+)</name>
        <dbReference type="ChEBI" id="CHEBI:18420"/>
        <label>1</label>
    </ligand>
</feature>
<evidence type="ECO:0000256" key="1">
    <source>
        <dbReference type="HAMAP-Rule" id="MF_02128"/>
    </source>
</evidence>
<dbReference type="Pfam" id="PF02769">
    <property type="entry name" value="AIRS_C"/>
    <property type="match status" value="1"/>
</dbReference>
<dbReference type="GO" id="GO:0005524">
    <property type="term" value="F:ATP binding"/>
    <property type="evidence" value="ECO:0007669"/>
    <property type="project" value="UniProtKB-UniRule"/>
</dbReference>
<feature type="binding site" evidence="1">
    <location>
        <position position="280"/>
    </location>
    <ligand>
        <name>substrate</name>
    </ligand>
</feature>
<evidence type="ECO:0000259" key="3">
    <source>
        <dbReference type="Pfam" id="PF02769"/>
    </source>
</evidence>
<feature type="binding site" evidence="1">
    <location>
        <position position="228"/>
    </location>
    <ligand>
        <name>Mg(2+)</name>
        <dbReference type="ChEBI" id="CHEBI:18420"/>
        <label>3</label>
    </ligand>
</feature>
<gene>
    <name evidence="1" type="primary">thiL</name>
    <name evidence="4" type="ORF">SAMN05421879_104235</name>
</gene>
<dbReference type="InterPro" id="IPR036921">
    <property type="entry name" value="PurM-like_N_sf"/>
</dbReference>
<comment type="similarity">
    <text evidence="1">Belongs to the thiamine-monophosphate kinase family.</text>
</comment>
<feature type="binding site" evidence="1">
    <location>
        <position position="161"/>
    </location>
    <ligand>
        <name>ATP</name>
        <dbReference type="ChEBI" id="CHEBI:30616"/>
    </ligand>
</feature>
<dbReference type="Pfam" id="PF00586">
    <property type="entry name" value="AIRS"/>
    <property type="match status" value="1"/>
</dbReference>
<dbReference type="EC" id="2.7.4.16" evidence="1"/>
<feature type="domain" description="PurM-like C-terminal" evidence="3">
    <location>
        <begin position="165"/>
        <end position="262"/>
    </location>
</feature>
<dbReference type="AlphaFoldDB" id="A0A285VNL5"/>
<comment type="caution">
    <text evidence="1">Lacks conserved residue(s) required for the propagation of feature annotation.</text>
</comment>
<feature type="binding site" evidence="1">
    <location>
        <position position="84"/>
    </location>
    <ligand>
        <name>Mg(2+)</name>
        <dbReference type="ChEBI" id="CHEBI:18420"/>
        <label>2</label>
    </ligand>
</feature>
<feature type="binding site" evidence="1">
    <location>
        <position position="62"/>
    </location>
    <ligand>
        <name>substrate</name>
    </ligand>
</feature>
<dbReference type="InterPro" id="IPR010918">
    <property type="entry name" value="PurM-like_C_dom"/>
</dbReference>
<dbReference type="RefSeq" id="WP_097187861.1">
    <property type="nucleotide sequence ID" value="NZ_OBQK01000004.1"/>
</dbReference>
<keyword evidence="1 4" id="KW-0418">Kinase</keyword>
<keyword evidence="1" id="KW-0547">Nucleotide-binding</keyword>
<evidence type="ECO:0000313" key="4">
    <source>
        <dbReference type="EMBL" id="SOC55178.1"/>
    </source>
</evidence>
<dbReference type="GO" id="GO:0009229">
    <property type="term" value="P:thiamine diphosphate biosynthetic process"/>
    <property type="evidence" value="ECO:0007669"/>
    <property type="project" value="UniProtKB-UniRule"/>
</dbReference>
<evidence type="ECO:0000259" key="2">
    <source>
        <dbReference type="Pfam" id="PF00586"/>
    </source>
</evidence>
<reference evidence="5" key="1">
    <citation type="submission" date="2017-08" db="EMBL/GenBank/DDBJ databases">
        <authorList>
            <person name="Varghese N."/>
            <person name="Submissions S."/>
        </authorList>
    </citation>
    <scope>NUCLEOTIDE SEQUENCE [LARGE SCALE GENOMIC DNA]</scope>
    <source>
        <strain evidence="5">USBA17B2</strain>
    </source>
</reference>
<keyword evidence="1" id="KW-0784">Thiamine biosynthesis</keyword>
<feature type="binding site" evidence="1">
    <location>
        <position position="54"/>
    </location>
    <ligand>
        <name>Mg(2+)</name>
        <dbReference type="ChEBI" id="CHEBI:18420"/>
        <label>1</label>
    </ligand>
</feature>
<feature type="binding site" evidence="1">
    <location>
        <position position="231"/>
    </location>
    <ligand>
        <name>Mg(2+)</name>
        <dbReference type="ChEBI" id="CHEBI:18420"/>
        <label>5</label>
    </ligand>
</feature>
<dbReference type="InterPro" id="IPR006283">
    <property type="entry name" value="ThiL-like"/>
</dbReference>
<evidence type="ECO:0000313" key="5">
    <source>
        <dbReference type="Proteomes" id="UP000219688"/>
    </source>
</evidence>
<feature type="binding site" evidence="1">
    <location>
        <position position="39"/>
    </location>
    <ligand>
        <name>Mg(2+)</name>
        <dbReference type="ChEBI" id="CHEBI:18420"/>
        <label>3</label>
    </ligand>
</feature>
<keyword evidence="1" id="KW-0479">Metal-binding</keyword>
<dbReference type="PANTHER" id="PTHR30270:SF0">
    <property type="entry name" value="THIAMINE-MONOPHOSPHATE KINASE"/>
    <property type="match status" value="1"/>
</dbReference>
<comment type="function">
    <text evidence="1">Catalyzes the ATP-dependent phosphorylation of thiamine-monophosphate (TMP) to form thiamine-pyrophosphate (TPP), the active form of vitamin B1.</text>
</comment>
<dbReference type="PANTHER" id="PTHR30270">
    <property type="entry name" value="THIAMINE-MONOPHOSPHATE KINASE"/>
    <property type="match status" value="1"/>
</dbReference>
<feature type="binding site" evidence="1">
    <location>
        <begin position="131"/>
        <end position="132"/>
    </location>
    <ligand>
        <name>ATP</name>
        <dbReference type="ChEBI" id="CHEBI:30616"/>
    </ligand>
</feature>
<feature type="binding site" evidence="1">
    <location>
        <position position="333"/>
    </location>
    <ligand>
        <name>substrate</name>
    </ligand>
</feature>
<feature type="binding site" evidence="1">
    <location>
        <position position="84"/>
    </location>
    <ligand>
        <name>Mg(2+)</name>
        <dbReference type="ChEBI" id="CHEBI:18420"/>
        <label>3</label>
    </ligand>
</feature>
<name>A0A285VNL5_9MICO</name>
<accession>A0A285VNL5</accession>
<dbReference type="Gene3D" id="3.90.650.10">
    <property type="entry name" value="PurM-like C-terminal domain"/>
    <property type="match status" value="1"/>
</dbReference>
<feature type="binding site" evidence="1">
    <location>
        <position position="39"/>
    </location>
    <ligand>
        <name>Mg(2+)</name>
        <dbReference type="ChEBI" id="CHEBI:18420"/>
        <label>4</label>
    </ligand>
</feature>
<keyword evidence="1" id="KW-0067">ATP-binding</keyword>
<dbReference type="InterPro" id="IPR036676">
    <property type="entry name" value="PurM-like_C_sf"/>
</dbReference>
<dbReference type="GO" id="GO:0009228">
    <property type="term" value="P:thiamine biosynthetic process"/>
    <property type="evidence" value="ECO:0007669"/>
    <property type="project" value="UniProtKB-KW"/>
</dbReference>
<feature type="binding site" evidence="1">
    <location>
        <position position="84"/>
    </location>
    <ligand>
        <name>Mg(2+)</name>
        <dbReference type="ChEBI" id="CHEBI:18420"/>
        <label>4</label>
    </ligand>
</feature>
<dbReference type="UniPathway" id="UPA00060">
    <property type="reaction ID" value="UER00142"/>
</dbReference>
<dbReference type="PIRSF" id="PIRSF005303">
    <property type="entry name" value="Thiam_monoph_kin"/>
    <property type="match status" value="1"/>
</dbReference>
<comment type="miscellaneous">
    <text evidence="1">Reaction mechanism of ThiL seems to utilize a direct, inline transfer of the gamma-phosphate of ATP to TMP rather than a phosphorylated enzyme intermediate.</text>
</comment>
<dbReference type="HAMAP" id="MF_02128">
    <property type="entry name" value="TMP_kinase"/>
    <property type="match status" value="1"/>
</dbReference>
<keyword evidence="1" id="KW-0460">Magnesium</keyword>
<feature type="binding site" evidence="1">
    <location>
        <position position="53"/>
    </location>
    <ligand>
        <name>Mg(2+)</name>
        <dbReference type="ChEBI" id="CHEBI:18420"/>
        <label>4</label>
    </ligand>
</feature>
<feature type="binding site" evidence="1">
    <location>
        <position position="230"/>
    </location>
    <ligand>
        <name>ATP</name>
        <dbReference type="ChEBI" id="CHEBI:30616"/>
    </ligand>
</feature>
<dbReference type="SUPFAM" id="SSF55326">
    <property type="entry name" value="PurM N-terminal domain-like"/>
    <property type="match status" value="1"/>
</dbReference>
<comment type="pathway">
    <text evidence="1">Cofactor biosynthesis; thiamine diphosphate biosynthesis; thiamine diphosphate from thiamine phosphate: step 1/1.</text>
</comment>
<dbReference type="NCBIfam" id="TIGR01379">
    <property type="entry name" value="thiL"/>
    <property type="match status" value="1"/>
</dbReference>
<dbReference type="GO" id="GO:0009030">
    <property type="term" value="F:thiamine-phosphate kinase activity"/>
    <property type="evidence" value="ECO:0007669"/>
    <property type="project" value="UniProtKB-UniRule"/>
</dbReference>